<feature type="domain" description="Reverse transcriptase/retrotransposon-derived protein RNase H-like" evidence="1">
    <location>
        <begin position="129"/>
        <end position="227"/>
    </location>
</feature>
<dbReference type="SUPFAM" id="SSF53098">
    <property type="entry name" value="Ribonuclease H-like"/>
    <property type="match status" value="1"/>
</dbReference>
<dbReference type="Gene3D" id="3.30.70.270">
    <property type="match status" value="2"/>
</dbReference>
<dbReference type="Proteomes" id="UP001151760">
    <property type="component" value="Unassembled WGS sequence"/>
</dbReference>
<organism evidence="2 3">
    <name type="scientific">Tanacetum coccineum</name>
    <dbReference type="NCBI Taxonomy" id="301880"/>
    <lineage>
        <taxon>Eukaryota</taxon>
        <taxon>Viridiplantae</taxon>
        <taxon>Streptophyta</taxon>
        <taxon>Embryophyta</taxon>
        <taxon>Tracheophyta</taxon>
        <taxon>Spermatophyta</taxon>
        <taxon>Magnoliopsida</taxon>
        <taxon>eudicotyledons</taxon>
        <taxon>Gunneridae</taxon>
        <taxon>Pentapetalae</taxon>
        <taxon>asterids</taxon>
        <taxon>campanulids</taxon>
        <taxon>Asterales</taxon>
        <taxon>Asteraceae</taxon>
        <taxon>Asteroideae</taxon>
        <taxon>Anthemideae</taxon>
        <taxon>Anthemidinae</taxon>
        <taxon>Tanacetum</taxon>
    </lineage>
</organism>
<gene>
    <name evidence="2" type="ORF">Tco_0895384</name>
</gene>
<name>A0ABQ5CFZ3_9ASTR</name>
<accession>A0ABQ5CFZ3</accession>
<dbReference type="InterPro" id="IPR041577">
    <property type="entry name" value="RT_RNaseH_2"/>
</dbReference>
<evidence type="ECO:0000259" key="1">
    <source>
        <dbReference type="Pfam" id="PF17919"/>
    </source>
</evidence>
<comment type="caution">
    <text evidence="2">The sequence shown here is derived from an EMBL/GenBank/DDBJ whole genome shotgun (WGS) entry which is preliminary data.</text>
</comment>
<protein>
    <submittedName>
        <fullName evidence="2">Reverse transcriptase domain-containing protein</fullName>
    </submittedName>
</protein>
<dbReference type="InterPro" id="IPR043502">
    <property type="entry name" value="DNA/RNA_pol_sf"/>
</dbReference>
<dbReference type="PANTHER" id="PTHR48475:SF2">
    <property type="entry name" value="RIBONUCLEASE H"/>
    <property type="match status" value="1"/>
</dbReference>
<sequence length="410" mass="47010">MTEEDEDKTAFHAGEGFFCYKKMSFGLKNAGATYQRFRPINMMLNPKKCSFGVEEDPFLGHLITKQGIKANPSKVKAITDLEQLRTLKDIQSLNRKLAALSRFLSKGAERSLAFFKVLKGCKDKKNIQWTTEADKALEKIKKLAQALPTLAAPRVGETLTMHLAASKESISVVLAAKINEGWTSIYFISMVLQGAELNYPALEKLVLTLVHAARKLRRYFQAHTITIPFENNEKKEKPKEVPDSNSKWRLYTDRASNSDGSGAWLMLIDPEGKEYTYALRFEFETTNNEVEYKPLLVAKQTSIKDYLQKVKIALRGFEEYTVEHVRRNQNKKAVALSKLASMTFEYLIKEVLVEVLTKRSIEEKEVLKVDMQERKSWMDLIHEYLLSGLLPEDTKEARKIRIQVPQYKII</sequence>
<dbReference type="InterPro" id="IPR012337">
    <property type="entry name" value="RNaseH-like_sf"/>
</dbReference>
<keyword evidence="2" id="KW-0548">Nucleotidyltransferase</keyword>
<dbReference type="EMBL" id="BQNB010014215">
    <property type="protein sequence ID" value="GJT25447.1"/>
    <property type="molecule type" value="Genomic_DNA"/>
</dbReference>
<proteinExistence type="predicted"/>
<dbReference type="SUPFAM" id="SSF56672">
    <property type="entry name" value="DNA/RNA polymerases"/>
    <property type="match status" value="1"/>
</dbReference>
<dbReference type="PANTHER" id="PTHR48475">
    <property type="entry name" value="RIBONUCLEASE H"/>
    <property type="match status" value="1"/>
</dbReference>
<reference evidence="2" key="1">
    <citation type="journal article" date="2022" name="Int. J. Mol. Sci.">
        <title>Draft Genome of Tanacetum Coccineum: Genomic Comparison of Closely Related Tanacetum-Family Plants.</title>
        <authorList>
            <person name="Yamashiro T."/>
            <person name="Shiraishi A."/>
            <person name="Nakayama K."/>
            <person name="Satake H."/>
        </authorList>
    </citation>
    <scope>NUCLEOTIDE SEQUENCE</scope>
</reference>
<keyword evidence="2" id="KW-0695">RNA-directed DNA polymerase</keyword>
<keyword evidence="2" id="KW-0808">Transferase</keyword>
<dbReference type="Pfam" id="PF17919">
    <property type="entry name" value="RT_RNaseH_2"/>
    <property type="match status" value="1"/>
</dbReference>
<dbReference type="GO" id="GO:0003964">
    <property type="term" value="F:RNA-directed DNA polymerase activity"/>
    <property type="evidence" value="ECO:0007669"/>
    <property type="project" value="UniProtKB-KW"/>
</dbReference>
<evidence type="ECO:0000313" key="3">
    <source>
        <dbReference type="Proteomes" id="UP001151760"/>
    </source>
</evidence>
<reference evidence="2" key="2">
    <citation type="submission" date="2022-01" db="EMBL/GenBank/DDBJ databases">
        <authorList>
            <person name="Yamashiro T."/>
            <person name="Shiraishi A."/>
            <person name="Satake H."/>
            <person name="Nakayama K."/>
        </authorList>
    </citation>
    <scope>NUCLEOTIDE SEQUENCE</scope>
</reference>
<keyword evidence="3" id="KW-1185">Reference proteome</keyword>
<dbReference type="InterPro" id="IPR043128">
    <property type="entry name" value="Rev_trsase/Diguanyl_cyclase"/>
</dbReference>
<evidence type="ECO:0000313" key="2">
    <source>
        <dbReference type="EMBL" id="GJT25447.1"/>
    </source>
</evidence>